<name>A0A934S7Z0_9BACT</name>
<protein>
    <submittedName>
        <fullName evidence="1">Uncharacterized protein</fullName>
    </submittedName>
</protein>
<evidence type="ECO:0000313" key="2">
    <source>
        <dbReference type="Proteomes" id="UP000603141"/>
    </source>
</evidence>
<feature type="non-terminal residue" evidence="1">
    <location>
        <position position="86"/>
    </location>
</feature>
<accession>A0A934S7Z0</accession>
<keyword evidence="2" id="KW-1185">Reference proteome</keyword>
<sequence>MSDWLSRLDTVYDSTSSFSVAGYSYIGSDTTVMSKGTTLYARTVTWDAWNQMVRMVDANASVPGSSSSGSTATMDVSYAYDGLFRR</sequence>
<organism evidence="1 2">
    <name type="scientific">Luteolibacter pohnpeiensis</name>
    <dbReference type="NCBI Taxonomy" id="454153"/>
    <lineage>
        <taxon>Bacteria</taxon>
        <taxon>Pseudomonadati</taxon>
        <taxon>Verrucomicrobiota</taxon>
        <taxon>Verrucomicrobiia</taxon>
        <taxon>Verrucomicrobiales</taxon>
        <taxon>Verrucomicrobiaceae</taxon>
        <taxon>Luteolibacter</taxon>
    </lineage>
</organism>
<gene>
    <name evidence="1" type="ORF">JIN85_20250</name>
</gene>
<evidence type="ECO:0000313" key="1">
    <source>
        <dbReference type="EMBL" id="MBK1884755.1"/>
    </source>
</evidence>
<dbReference type="Proteomes" id="UP000603141">
    <property type="component" value="Unassembled WGS sequence"/>
</dbReference>
<dbReference type="RefSeq" id="WP_200274236.1">
    <property type="nucleotide sequence ID" value="NZ_JAENIJ010000095.1"/>
</dbReference>
<comment type="caution">
    <text evidence="1">The sequence shown here is derived from an EMBL/GenBank/DDBJ whole genome shotgun (WGS) entry which is preliminary data.</text>
</comment>
<dbReference type="AlphaFoldDB" id="A0A934S7Z0"/>
<dbReference type="EMBL" id="JAENIJ010000095">
    <property type="protein sequence ID" value="MBK1884755.1"/>
    <property type="molecule type" value="Genomic_DNA"/>
</dbReference>
<reference evidence="1" key="1">
    <citation type="submission" date="2021-01" db="EMBL/GenBank/DDBJ databases">
        <title>Modified the classification status of verrucomicrobia.</title>
        <authorList>
            <person name="Feng X."/>
        </authorList>
    </citation>
    <scope>NUCLEOTIDE SEQUENCE</scope>
    <source>
        <strain evidence="1">KCTC 22041</strain>
    </source>
</reference>
<proteinExistence type="predicted"/>